<evidence type="ECO:0000256" key="3">
    <source>
        <dbReference type="ARBA" id="ARBA00022617"/>
    </source>
</evidence>
<dbReference type="InterPro" id="IPR001128">
    <property type="entry name" value="Cyt_P450"/>
</dbReference>
<dbReference type="SUPFAM" id="SSF48264">
    <property type="entry name" value="Cytochrome P450"/>
    <property type="match status" value="3"/>
</dbReference>
<keyword evidence="3" id="KW-0349">Heme</keyword>
<keyword evidence="4" id="KW-0812">Transmembrane</keyword>
<dbReference type="PRINTS" id="PR00463">
    <property type="entry name" value="EP450I"/>
</dbReference>
<dbReference type="GO" id="GO:0016712">
    <property type="term" value="F:oxidoreductase activity, acting on paired donors, with incorporation or reduction of molecular oxygen, reduced flavin or flavoprotein as one donor, and incorporation of one atom of oxygen"/>
    <property type="evidence" value="ECO:0000318"/>
    <property type="project" value="GO_Central"/>
</dbReference>
<evidence type="ECO:0000256" key="9">
    <source>
        <dbReference type="ARBA" id="ARBA00023033"/>
    </source>
</evidence>
<dbReference type="FunFam" id="1.10.630.10:FF:000007">
    <property type="entry name" value="Cytochrome P450 76C4"/>
    <property type="match status" value="3"/>
</dbReference>
<evidence type="ECO:0000256" key="7">
    <source>
        <dbReference type="ARBA" id="ARBA00023002"/>
    </source>
</evidence>
<keyword evidence="7" id="KW-0560">Oxidoreductase</keyword>
<evidence type="ECO:0000256" key="1">
    <source>
        <dbReference type="ARBA" id="ARBA00004370"/>
    </source>
</evidence>
<dbReference type="Gramene" id="Solyc09g098030.3.1">
    <property type="protein sequence ID" value="Solyc09g098030.3.1"/>
    <property type="gene ID" value="Solyc09g098030.3"/>
</dbReference>
<dbReference type="InParanoid" id="A0A3Q7I915"/>
<evidence type="ECO:0008006" key="13">
    <source>
        <dbReference type="Google" id="ProtNLM"/>
    </source>
</evidence>
<protein>
    <recommendedName>
        <fullName evidence="13">Geraniol 10-hydroxylase</fullName>
    </recommendedName>
</protein>
<dbReference type="InterPro" id="IPR017972">
    <property type="entry name" value="Cyt_P450_CS"/>
</dbReference>
<dbReference type="PaxDb" id="4081-Solyc09g098030.2.1"/>
<keyword evidence="6" id="KW-1133">Transmembrane helix</keyword>
<dbReference type="PANTHER" id="PTHR47950:SF4">
    <property type="entry name" value="GERANIOL 8-HYDROXYLASE-LIKE"/>
    <property type="match status" value="1"/>
</dbReference>
<dbReference type="CDD" id="cd11073">
    <property type="entry name" value="CYP76-like"/>
    <property type="match status" value="3"/>
</dbReference>
<evidence type="ECO:0000313" key="12">
    <source>
        <dbReference type="Proteomes" id="UP000004994"/>
    </source>
</evidence>
<accession>A0A3Q7I915</accession>
<name>A0A3Q7I915_SOLLC</name>
<dbReference type="GO" id="GO:0020037">
    <property type="term" value="F:heme binding"/>
    <property type="evidence" value="ECO:0007669"/>
    <property type="project" value="InterPro"/>
</dbReference>
<dbReference type="Proteomes" id="UP000004994">
    <property type="component" value="Chromosome 9"/>
</dbReference>
<keyword evidence="12" id="KW-1185">Reference proteome</keyword>
<dbReference type="GO" id="GO:0016020">
    <property type="term" value="C:membrane"/>
    <property type="evidence" value="ECO:0007669"/>
    <property type="project" value="UniProtKB-SubCell"/>
</dbReference>
<comment type="similarity">
    <text evidence="2">Belongs to the cytochrome P450 family.</text>
</comment>
<dbReference type="EnsemblPlants" id="Solyc09g098030.3.1">
    <property type="protein sequence ID" value="Solyc09g098030.3.1"/>
    <property type="gene ID" value="Solyc09g098030.3"/>
</dbReference>
<dbReference type="InterPro" id="IPR002401">
    <property type="entry name" value="Cyt_P450_E_grp-I"/>
</dbReference>
<dbReference type="GO" id="GO:0005506">
    <property type="term" value="F:iron ion binding"/>
    <property type="evidence" value="ECO:0007669"/>
    <property type="project" value="InterPro"/>
</dbReference>
<sequence>MNLKVKAKIRSKKLPPGPSPWPIIGNFHLLGAKPHVSLANLAKNYGPIMSLKIGQMTTVVISSSTIAKQVLKNQDEAFSSRFIPNVVQAHNYSKFSMVWLPVCPQWRMLRRILNTKMVSPHSLDANQHLRSQKVKEMIAYCEKCSQQGEALDVSQVAFKTILNLLSHTLFSKDLANTSSDSKEVIWRIMNEVGKINLVDFFPILEKIDFQGIRCRATIHIGKLFELFDGLINERLEEKRRGCYGKSDVLEVLLNAENTEEIDQNHIKSMLLDLFIGGFDTTTNTLEWAMSETLGQPEIMKKAQAELAQVVGKGKSIQEADISRLPYLQFIVKETLRMHPPAPFLIPRRVDHDVKLFDYIIPKGSLVLVNVWAICRDSTFWEEPLIFKPERFQSLELDVRGKYFELIPFGAGRRICPGLPLELRMVHVMLGSMLNSFNWKLKAGIDPKDLDMDEKFGFITPKAHPLREIGEDSTLWEDPLVFKPESKGNKKLPPGPSPWPIIGNLHLLGTKSQVSLANLAKIYGPIMSLKLGQITTVVISSSTIAKQVLKIQDQAFSTYRFVPNAIQAHNYSKFSVAFLHVCPQWRTLRKILNKNIFSSKSLDANQHLRSQKVKEMIDYCEKCSEQGKVVDIGQVAFKTSLNLLSNTLFSKDLADPFSDSKVELKEVIKNIIDEMGNPNLVDFFPILEKFDLQGIKRRTTIHIGKLFKLFDGLINERLEEKRRFHSERSDVLEVFLSICEENPQEINHNHIKSDLFLAGTDTTTSTMEWIMAEILKHPEIMKKVQIELEEIIGKGKSIEEDDISRLPYLQCTVKETLRLHPSAPFLLPHKVEQDVELCGYIVPKGSQVLVNVWEINRDSTFWEDPLVFKPERFWHSNLDVRGQDFELIPFGAGRRMCPALPLALRMIPVMLGSLLNSFNWKLEAGIRPEDLDMEEKFVLANIIAKICSKGSKKLPPGPSPWPIIGNLQLLGAKPHISLANLAKNYGPIMSLKLGQITTIVISSSTIAKQVLKTQDQAFSSRFAPNALQAHNHYKFSVAWLPVCPQWRTLRRILNTNLLSSNKLDANQHLRSQKVKQLIDYCDKCSQQGEALDIGQVVFKTSLNLLSNTLFSKDLADPFSDSKVELKEVIWGIMAEVGKPNLVDFFPILEKIDLQGIRRRAIIHFGKLFKLFDDLINERLEEKKRPGFMEKSDVLEIFLNITEKNPQEIDHNHIKSMFMDLFGAGTDTTTSTLEWAMAELLKQPEIIKKAQVELAEIIGKGKLIEEADVFRLPYLQCIIKETLRLHPPVPLLVPRKVDQDVELCDYIIPKGSQVLVNVWAIGRDFTFWKDPLEFKPERFLNLDLDMRGQDFELIPFGAGRRICPGLPLALRMIPVMLGSLLNSFNWKLDAGIEPQELDMEEKFGITLAKAHPLRAIPSPL</sequence>
<dbReference type="PROSITE" id="PS00086">
    <property type="entry name" value="CYTOCHROME_P450"/>
    <property type="match status" value="3"/>
</dbReference>
<proteinExistence type="inferred from homology"/>
<reference evidence="11" key="1">
    <citation type="journal article" date="2012" name="Nature">
        <title>The tomato genome sequence provides insights into fleshy fruit evolution.</title>
        <authorList>
            <consortium name="Tomato Genome Consortium"/>
        </authorList>
    </citation>
    <scope>NUCLEOTIDE SEQUENCE [LARGE SCALE GENOMIC DNA]</scope>
    <source>
        <strain evidence="11">cv. Heinz 1706</strain>
    </source>
</reference>
<dbReference type="PRINTS" id="PR00385">
    <property type="entry name" value="P450"/>
</dbReference>
<dbReference type="PANTHER" id="PTHR47950">
    <property type="entry name" value="CYTOCHROME P450, FAMILY 76, SUBFAMILY C, POLYPEPTIDE 5-RELATED"/>
    <property type="match status" value="1"/>
</dbReference>
<evidence type="ECO:0000256" key="8">
    <source>
        <dbReference type="ARBA" id="ARBA00023004"/>
    </source>
</evidence>
<dbReference type="STRING" id="4081.A0A3Q7I915"/>
<evidence type="ECO:0000256" key="5">
    <source>
        <dbReference type="ARBA" id="ARBA00022723"/>
    </source>
</evidence>
<keyword evidence="9" id="KW-0503">Monooxygenase</keyword>
<evidence type="ECO:0000313" key="11">
    <source>
        <dbReference type="EnsemblPlants" id="Solyc09g098030.3.1"/>
    </source>
</evidence>
<organism evidence="11">
    <name type="scientific">Solanum lycopersicum</name>
    <name type="common">Tomato</name>
    <name type="synonym">Lycopersicon esculentum</name>
    <dbReference type="NCBI Taxonomy" id="4081"/>
    <lineage>
        <taxon>Eukaryota</taxon>
        <taxon>Viridiplantae</taxon>
        <taxon>Streptophyta</taxon>
        <taxon>Embryophyta</taxon>
        <taxon>Tracheophyta</taxon>
        <taxon>Spermatophyta</taxon>
        <taxon>Magnoliopsida</taxon>
        <taxon>eudicotyledons</taxon>
        <taxon>Gunneridae</taxon>
        <taxon>Pentapetalae</taxon>
        <taxon>asterids</taxon>
        <taxon>lamiids</taxon>
        <taxon>Solanales</taxon>
        <taxon>Solanaceae</taxon>
        <taxon>Solanoideae</taxon>
        <taxon>Solaneae</taxon>
        <taxon>Solanum</taxon>
        <taxon>Solanum subgen. Lycopersicon</taxon>
    </lineage>
</organism>
<dbReference type="Gene3D" id="1.10.630.10">
    <property type="entry name" value="Cytochrome P450"/>
    <property type="match status" value="3"/>
</dbReference>
<dbReference type="Pfam" id="PF00067">
    <property type="entry name" value="p450"/>
    <property type="match status" value="3"/>
</dbReference>
<evidence type="ECO:0000256" key="10">
    <source>
        <dbReference type="ARBA" id="ARBA00023136"/>
    </source>
</evidence>
<keyword evidence="5" id="KW-0479">Metal-binding</keyword>
<dbReference type="OMA" id="GKHLNIR"/>
<comment type="subcellular location">
    <subcellularLocation>
        <location evidence="1">Membrane</location>
    </subcellularLocation>
</comment>
<evidence type="ECO:0000256" key="2">
    <source>
        <dbReference type="ARBA" id="ARBA00010617"/>
    </source>
</evidence>
<reference evidence="11" key="2">
    <citation type="submission" date="2019-01" db="UniProtKB">
        <authorList>
            <consortium name="EnsemblPlants"/>
        </authorList>
    </citation>
    <scope>IDENTIFICATION</scope>
    <source>
        <strain evidence="11">cv. Heinz 1706</strain>
    </source>
</reference>
<evidence type="ECO:0000256" key="6">
    <source>
        <dbReference type="ARBA" id="ARBA00022989"/>
    </source>
</evidence>
<keyword evidence="8" id="KW-0408">Iron</keyword>
<keyword evidence="10" id="KW-0472">Membrane</keyword>
<evidence type="ECO:0000256" key="4">
    <source>
        <dbReference type="ARBA" id="ARBA00022692"/>
    </source>
</evidence>
<dbReference type="InterPro" id="IPR036396">
    <property type="entry name" value="Cyt_P450_sf"/>
</dbReference>